<dbReference type="GeneID" id="494398"/>
<keyword evidence="1" id="KW-0472">Membrane</keyword>
<dbReference type="EMBL" id="AY261885">
    <property type="protein sequence ID" value="AAP91751.1"/>
    <property type="molecule type" value="mRNA"/>
</dbReference>
<dbReference type="CTD" id="494398"/>
<dbReference type="InterPro" id="IPR003609">
    <property type="entry name" value="Pan_app"/>
</dbReference>
<dbReference type="InterPro" id="IPR002889">
    <property type="entry name" value="WSC_carb-bd"/>
</dbReference>
<dbReference type="Pfam" id="PF01822">
    <property type="entry name" value="WSC"/>
    <property type="match status" value="1"/>
</dbReference>
<feature type="domain" description="Apple" evidence="3">
    <location>
        <begin position="66"/>
        <end position="154"/>
    </location>
</feature>
<dbReference type="AlphaFoldDB" id="Q69HN0"/>
<evidence type="ECO:0000256" key="1">
    <source>
        <dbReference type="SAM" id="Phobius"/>
    </source>
</evidence>
<sequence>MWIFCLTAISIGLLLQSVPVTSQTHHIHSSGHMHEEDNSDLLATFKDLGEILDGWSCYTSSVGSNCQNKVSKMCYSTKQNYFFKGNQVKISNLIDIKQECQKLCLGNQNCILWSFVPKILKRSSARCFHIYKNMRVNETKICYEPGSSIMSTTCSTGYAGCFEDKVIVPDLTHQVSKHNKRVSTCRWKCLKRKDPYAGLQSPGECWCGKSFGLYNQSLFNGSECRIQYNQNAIYRTGSLYDGEMCILGKFAVQEFNGSGVLVYSDLTLKNCIMLCKSNRNCSLWSFNGSHCFVIMEMSLKSATNTTLSFIGSSASFTGFSECSDNNEKYTIFSKLVSRPTAGTNKTYFELAQFEKGNFNFSTHRILNTTSPTKQPKLFVGALTSTQILYNWRLFADVFLNGNFLSYSVREIQGHGLEQPVGAEKITISESLVAWMLVCPSEYKSFGCLLTAKDNEPNLKEYFCVHHQFTVPARIGTTVRIIGNWSIHLIEPSDCHLGYSFSHMWVTNHTQIDQIKLYTLALNRKQNSCKKMSPLTQTQPNLVSATEASNYLDQNSPLQNILSTRQAFVYQQFTTSSTVPSTSRILKKTFQHSQPSLSKAKVAATNNIVSHFKTLKLNGIQQVTIATTPTKNTAVHYTILKTKMYTSKQNSDKAVHKETVYQMNRHAAITDSGKHATVLSAMQVGETDDNLQSHANEHSYAFTMVAFIIAFVVVTLALFVVSCILFYVCRRDQVYEEHRINKKPPLAHTRNNVTTASPYFCSVILNNKSNKAPLVISTYYHSHEATVQLT</sequence>
<protein>
    <recommendedName>
        <fullName evidence="6">Apple domain-containing protein</fullName>
    </recommendedName>
</protein>
<name>Q69HN0_CIOIN</name>
<evidence type="ECO:0000259" key="4">
    <source>
        <dbReference type="PROSITE" id="PS51212"/>
    </source>
</evidence>
<reference evidence="5" key="1">
    <citation type="journal article" date="2003" name="DNA Res.">
        <title>Identification and sequence of seventy-nine new transcripts expressed in hemocytes of Ciona intestinalis, three of which may be involved in characteristic cell-cell communication.</title>
        <authorList>
            <person name="Terajima D."/>
            <person name="Yamada S."/>
            <person name="Uchino R."/>
            <person name="Ikawa S."/>
            <person name="Ikeda M."/>
            <person name="Shida K."/>
            <person name="Arai Y."/>
            <person name="Wang H.G."/>
            <person name="Satoh N."/>
            <person name="Satake M."/>
        </authorList>
    </citation>
    <scope>NUCLEOTIDE SEQUENCE</scope>
</reference>
<dbReference type="KEGG" id="cin:494398"/>
<accession>A0A1W2W340</accession>
<keyword evidence="1" id="KW-0812">Transmembrane</keyword>
<dbReference type="Gene3D" id="3.50.4.10">
    <property type="entry name" value="Hepatocyte Growth Factor"/>
    <property type="match status" value="1"/>
</dbReference>
<keyword evidence="1" id="KW-1133">Transmembrane helix</keyword>
<dbReference type="PROSITE" id="PS50948">
    <property type="entry name" value="PAN"/>
    <property type="match status" value="1"/>
</dbReference>
<dbReference type="Pfam" id="PF14295">
    <property type="entry name" value="PAN_4"/>
    <property type="match status" value="2"/>
</dbReference>
<feature type="transmembrane region" description="Helical" evidence="1">
    <location>
        <begin position="699"/>
        <end position="728"/>
    </location>
</feature>
<evidence type="ECO:0000256" key="2">
    <source>
        <dbReference type="SAM" id="SignalP"/>
    </source>
</evidence>
<dbReference type="PROSITE" id="PS51212">
    <property type="entry name" value="WSC"/>
    <property type="match status" value="1"/>
</dbReference>
<feature type="domain" description="WSC" evidence="4">
    <location>
        <begin position="155"/>
        <end position="258"/>
    </location>
</feature>
<evidence type="ECO:0000259" key="3">
    <source>
        <dbReference type="PROSITE" id="PS50948"/>
    </source>
</evidence>
<organism evidence="5">
    <name type="scientific">Ciona intestinalis</name>
    <name type="common">Transparent sea squirt</name>
    <name type="synonym">Ascidia intestinalis</name>
    <dbReference type="NCBI Taxonomy" id="7719"/>
    <lineage>
        <taxon>Eukaryota</taxon>
        <taxon>Metazoa</taxon>
        <taxon>Chordata</taxon>
        <taxon>Tunicata</taxon>
        <taxon>Ascidiacea</taxon>
        <taxon>Phlebobranchia</taxon>
        <taxon>Cionidae</taxon>
        <taxon>Ciona</taxon>
    </lineage>
</organism>
<evidence type="ECO:0000313" key="5">
    <source>
        <dbReference type="EMBL" id="AAP91751.1"/>
    </source>
</evidence>
<accession>Q69HN0</accession>
<keyword evidence="2" id="KW-0732">Signal</keyword>
<dbReference type="RefSeq" id="NP_001231982.1">
    <property type="nucleotide sequence ID" value="NM_001245053.1"/>
</dbReference>
<evidence type="ECO:0008006" key="6">
    <source>
        <dbReference type="Google" id="ProtNLM"/>
    </source>
</evidence>
<proteinExistence type="evidence at transcript level"/>
<feature type="signal peptide" evidence="2">
    <location>
        <begin position="1"/>
        <end position="22"/>
    </location>
</feature>
<feature type="chain" id="PRO_5010392993" description="Apple domain-containing protein" evidence="2">
    <location>
        <begin position="23"/>
        <end position="789"/>
    </location>
</feature>